<dbReference type="PANTHER" id="PTHR21777">
    <property type="entry name" value="RCG55159-LIKE"/>
    <property type="match status" value="1"/>
</dbReference>
<feature type="region of interest" description="Disordered" evidence="1">
    <location>
        <begin position="383"/>
        <end position="426"/>
    </location>
</feature>
<keyword evidence="2" id="KW-1185">Reference proteome</keyword>
<feature type="compositionally biased region" description="Acidic residues" evidence="1">
    <location>
        <begin position="30"/>
        <end position="47"/>
    </location>
</feature>
<protein>
    <submittedName>
        <fullName evidence="3">Uncharacterized protein C9orf131 homolog</fullName>
    </submittedName>
</protein>
<evidence type="ECO:0000313" key="3">
    <source>
        <dbReference type="RefSeq" id="XP_006863230.1"/>
    </source>
</evidence>
<organism evidence="2 3">
    <name type="scientific">Chrysochloris asiatica</name>
    <name type="common">Cape golden mole</name>
    <dbReference type="NCBI Taxonomy" id="185453"/>
    <lineage>
        <taxon>Eukaryota</taxon>
        <taxon>Metazoa</taxon>
        <taxon>Chordata</taxon>
        <taxon>Craniata</taxon>
        <taxon>Vertebrata</taxon>
        <taxon>Euteleostomi</taxon>
        <taxon>Mammalia</taxon>
        <taxon>Eutheria</taxon>
        <taxon>Afrotheria</taxon>
        <taxon>Chrysochloridae</taxon>
        <taxon>Chrysochlorinae</taxon>
        <taxon>Chrysochloris</taxon>
    </lineage>
</organism>
<evidence type="ECO:0000313" key="2">
    <source>
        <dbReference type="Proteomes" id="UP000504623"/>
    </source>
</evidence>
<dbReference type="AlphaFoldDB" id="A0A9B0TM11"/>
<name>A0A9B0TM11_CHRAS</name>
<proteinExistence type="predicted"/>
<feature type="compositionally biased region" description="Low complexity" evidence="1">
    <location>
        <begin position="346"/>
        <end position="356"/>
    </location>
</feature>
<dbReference type="GeneID" id="102814046"/>
<dbReference type="RefSeq" id="XP_006863230.1">
    <property type="nucleotide sequence ID" value="XM_006863168.1"/>
</dbReference>
<feature type="region of interest" description="Disordered" evidence="1">
    <location>
        <begin position="29"/>
        <end position="54"/>
    </location>
</feature>
<dbReference type="OrthoDB" id="9451032at2759"/>
<dbReference type="CTD" id="138724"/>
<accession>A0A9B0TM11</accession>
<evidence type="ECO:0000256" key="1">
    <source>
        <dbReference type="SAM" id="MobiDB-lite"/>
    </source>
</evidence>
<dbReference type="PANTHER" id="PTHR21777:SF0">
    <property type="entry name" value="RCG55159-LIKE"/>
    <property type="match status" value="1"/>
</dbReference>
<feature type="region of interest" description="Disordered" evidence="1">
    <location>
        <begin position="334"/>
        <end position="369"/>
    </location>
</feature>
<sequence length="539" mass="59344">MPGSLFLYSQGLPLLYRVSFLDCLWKEMSEEQEDEGTEEEEEEEDTSLDPLKVSSNGVQFDSKAICGDMQRRKDSWVSELPGCSLPQDLHGANAQEILSDSRLVREVMEQKNCAPVPPARSPSLPPNSVSKSHIIEPIGDQWDYRPEGEVVVEQTKNCCTTELLASAPSSLFAPTPEVPLDSEFGWGYRQQSEVPQGFSPLALDLWQPILGPSALAETLKIPRIQPDLIKEELFPGAKEETPPSQEEVVPIIPTHPGVPGWQWSRELELRLKKLQQNASSRSPGLRQPPCSFPATRSITPGSWECSSCSPQQAPNVCPCSSSCRFQEFQGIVPQPDQGSYCHHPHPSSQSQSPGSSRAKRRSQEEERVKKKVVVQVFLEASDRHPGLGESSNSKVPVSGKKQNKVSTLPSTRKKEYPKTPRPGGNAVVTSSTVTGNHRFAQAPRLVEPLGNRLSPTSQSKNQSSLHTALPRLLPKTEGHQNQWGAGMGAGDMPDPQHCKHCKRYLSSTPQALPARCLQRVLAKFLGTLGPQSTKANQQR</sequence>
<gene>
    <name evidence="3" type="primary">LOC102814046</name>
</gene>
<reference evidence="3" key="1">
    <citation type="submission" date="2025-08" db="UniProtKB">
        <authorList>
            <consortium name="RefSeq"/>
        </authorList>
    </citation>
    <scope>IDENTIFICATION</scope>
    <source>
        <tissue evidence="3">Spleen</tissue>
    </source>
</reference>
<dbReference type="Proteomes" id="UP000504623">
    <property type="component" value="Unplaced"/>
</dbReference>
<dbReference type="InterPro" id="IPR026677">
    <property type="entry name" value="Spata31g1-like"/>
</dbReference>